<dbReference type="PANTHER" id="PTHR47926">
    <property type="entry name" value="PENTATRICOPEPTIDE REPEAT-CONTAINING PROTEIN"/>
    <property type="match status" value="1"/>
</dbReference>
<dbReference type="Proteomes" id="UP000001514">
    <property type="component" value="Unassembled WGS sequence"/>
</dbReference>
<dbReference type="GO" id="GO:0048731">
    <property type="term" value="P:system development"/>
    <property type="evidence" value="ECO:0007669"/>
    <property type="project" value="UniProtKB-ARBA"/>
</dbReference>
<dbReference type="HOGENOM" id="CLU_002706_0_0_1"/>
<organism evidence="4">
    <name type="scientific">Selaginella moellendorffii</name>
    <name type="common">Spikemoss</name>
    <dbReference type="NCBI Taxonomy" id="88036"/>
    <lineage>
        <taxon>Eukaryota</taxon>
        <taxon>Viridiplantae</taxon>
        <taxon>Streptophyta</taxon>
        <taxon>Embryophyta</taxon>
        <taxon>Tracheophyta</taxon>
        <taxon>Lycopodiopsida</taxon>
        <taxon>Selaginellales</taxon>
        <taxon>Selaginellaceae</taxon>
        <taxon>Selaginella</taxon>
    </lineage>
</organism>
<dbReference type="FunFam" id="1.25.40.10:FF:000158">
    <property type="entry name" value="pentatricopeptide repeat-containing protein At2g33680"/>
    <property type="match status" value="1"/>
</dbReference>
<dbReference type="GO" id="GO:0009451">
    <property type="term" value="P:RNA modification"/>
    <property type="evidence" value="ECO:0007669"/>
    <property type="project" value="InterPro"/>
</dbReference>
<feature type="repeat" description="PPR" evidence="2">
    <location>
        <begin position="68"/>
        <end position="102"/>
    </location>
</feature>
<sequence length="175" mass="19335">PNEITLVLALDACSNLSCLENGRAIHDKATELGVEKNIFVENALVDMYGKCGSLEDALTVFNSMKKRDIVSWTAMVAAYARNGHSSRALEIFRMMTLQGVDMNDITFVNAIFACSHSGMLVSGLDFFSRLHPDFGIVPRPSHYICMVELLARIGQVDMAVDLIESMPYEPDAVAW</sequence>
<dbReference type="OMA" id="YICMVEL"/>
<name>D8SY46_SELML</name>
<gene>
    <name evidence="3" type="ORF">SELMODRAFT_71915</name>
</gene>
<dbReference type="InterPro" id="IPR046960">
    <property type="entry name" value="PPR_At4g14850-like_plant"/>
</dbReference>
<accession>D8SY46</accession>
<dbReference type="eggNOG" id="KOG4197">
    <property type="taxonomic scope" value="Eukaryota"/>
</dbReference>
<dbReference type="InterPro" id="IPR011990">
    <property type="entry name" value="TPR-like_helical_dom_sf"/>
</dbReference>
<evidence type="ECO:0000313" key="3">
    <source>
        <dbReference type="EMBL" id="EFJ10639.1"/>
    </source>
</evidence>
<feature type="non-terminal residue" evidence="3">
    <location>
        <position position="1"/>
    </location>
</feature>
<proteinExistence type="predicted"/>
<dbReference type="EMBL" id="GL377652">
    <property type="protein sequence ID" value="EFJ10639.1"/>
    <property type="molecule type" value="Genomic_DNA"/>
</dbReference>
<evidence type="ECO:0000256" key="2">
    <source>
        <dbReference type="PROSITE-ProRule" id="PRU00708"/>
    </source>
</evidence>
<protein>
    <recommendedName>
        <fullName evidence="5">Pentacotripeptide-repeat region of PRORP domain-containing protein</fullName>
    </recommendedName>
</protein>
<dbReference type="NCBIfam" id="TIGR00756">
    <property type="entry name" value="PPR"/>
    <property type="match status" value="2"/>
</dbReference>
<dbReference type="PROSITE" id="PS51375">
    <property type="entry name" value="PPR"/>
    <property type="match status" value="2"/>
</dbReference>
<dbReference type="InterPro" id="IPR002885">
    <property type="entry name" value="PPR_rpt"/>
</dbReference>
<dbReference type="GO" id="GO:0003723">
    <property type="term" value="F:RNA binding"/>
    <property type="evidence" value="ECO:0007669"/>
    <property type="project" value="InterPro"/>
</dbReference>
<dbReference type="KEGG" id="smo:SELMODRAFT_71915"/>
<dbReference type="Pfam" id="PF13041">
    <property type="entry name" value="PPR_2"/>
    <property type="match status" value="1"/>
</dbReference>
<evidence type="ECO:0000313" key="4">
    <source>
        <dbReference type="Proteomes" id="UP000001514"/>
    </source>
</evidence>
<dbReference type="Gene3D" id="1.25.40.10">
    <property type="entry name" value="Tetratricopeptide repeat domain"/>
    <property type="match status" value="1"/>
</dbReference>
<dbReference type="Gramene" id="EFJ10639">
    <property type="protein sequence ID" value="EFJ10639"/>
    <property type="gene ID" value="SELMODRAFT_71915"/>
</dbReference>
<dbReference type="AlphaFoldDB" id="D8SY46"/>
<evidence type="ECO:0008006" key="5">
    <source>
        <dbReference type="Google" id="ProtNLM"/>
    </source>
</evidence>
<dbReference type="Pfam" id="PF01535">
    <property type="entry name" value="PPR"/>
    <property type="match status" value="1"/>
</dbReference>
<dbReference type="InParanoid" id="D8SY46"/>
<evidence type="ECO:0000256" key="1">
    <source>
        <dbReference type="ARBA" id="ARBA00022737"/>
    </source>
</evidence>
<reference evidence="3 4" key="1">
    <citation type="journal article" date="2011" name="Science">
        <title>The Selaginella genome identifies genetic changes associated with the evolution of vascular plants.</title>
        <authorList>
            <person name="Banks J.A."/>
            <person name="Nishiyama T."/>
            <person name="Hasebe M."/>
            <person name="Bowman J.L."/>
            <person name="Gribskov M."/>
            <person name="dePamphilis C."/>
            <person name="Albert V.A."/>
            <person name="Aono N."/>
            <person name="Aoyama T."/>
            <person name="Ambrose B.A."/>
            <person name="Ashton N.W."/>
            <person name="Axtell M.J."/>
            <person name="Barker E."/>
            <person name="Barker M.S."/>
            <person name="Bennetzen J.L."/>
            <person name="Bonawitz N.D."/>
            <person name="Chapple C."/>
            <person name="Cheng C."/>
            <person name="Correa L.G."/>
            <person name="Dacre M."/>
            <person name="DeBarry J."/>
            <person name="Dreyer I."/>
            <person name="Elias M."/>
            <person name="Engstrom E.M."/>
            <person name="Estelle M."/>
            <person name="Feng L."/>
            <person name="Finet C."/>
            <person name="Floyd S.K."/>
            <person name="Frommer W.B."/>
            <person name="Fujita T."/>
            <person name="Gramzow L."/>
            <person name="Gutensohn M."/>
            <person name="Harholt J."/>
            <person name="Hattori M."/>
            <person name="Heyl A."/>
            <person name="Hirai T."/>
            <person name="Hiwatashi Y."/>
            <person name="Ishikawa M."/>
            <person name="Iwata M."/>
            <person name="Karol K.G."/>
            <person name="Koehler B."/>
            <person name="Kolukisaoglu U."/>
            <person name="Kubo M."/>
            <person name="Kurata T."/>
            <person name="Lalonde S."/>
            <person name="Li K."/>
            <person name="Li Y."/>
            <person name="Litt A."/>
            <person name="Lyons E."/>
            <person name="Manning G."/>
            <person name="Maruyama T."/>
            <person name="Michael T.P."/>
            <person name="Mikami K."/>
            <person name="Miyazaki S."/>
            <person name="Morinaga S."/>
            <person name="Murata T."/>
            <person name="Mueller-Roeber B."/>
            <person name="Nelson D.R."/>
            <person name="Obara M."/>
            <person name="Oguri Y."/>
            <person name="Olmstead R.G."/>
            <person name="Onodera N."/>
            <person name="Petersen B.L."/>
            <person name="Pils B."/>
            <person name="Prigge M."/>
            <person name="Rensing S.A."/>
            <person name="Riano-Pachon D.M."/>
            <person name="Roberts A.W."/>
            <person name="Sato Y."/>
            <person name="Scheller H.V."/>
            <person name="Schulz B."/>
            <person name="Schulz C."/>
            <person name="Shakirov E.V."/>
            <person name="Shibagaki N."/>
            <person name="Shinohara N."/>
            <person name="Shippen D.E."/>
            <person name="Soerensen I."/>
            <person name="Sotooka R."/>
            <person name="Sugimoto N."/>
            <person name="Sugita M."/>
            <person name="Sumikawa N."/>
            <person name="Tanurdzic M."/>
            <person name="Theissen G."/>
            <person name="Ulvskov P."/>
            <person name="Wakazuki S."/>
            <person name="Weng J.K."/>
            <person name="Willats W.W."/>
            <person name="Wipf D."/>
            <person name="Wolf P.G."/>
            <person name="Yang L."/>
            <person name="Zimmer A.D."/>
            <person name="Zhu Q."/>
            <person name="Mitros T."/>
            <person name="Hellsten U."/>
            <person name="Loque D."/>
            <person name="Otillar R."/>
            <person name="Salamov A."/>
            <person name="Schmutz J."/>
            <person name="Shapiro H."/>
            <person name="Lindquist E."/>
            <person name="Lucas S."/>
            <person name="Rokhsar D."/>
            <person name="Grigoriev I.V."/>
        </authorList>
    </citation>
    <scope>NUCLEOTIDE SEQUENCE [LARGE SCALE GENOMIC DNA]</scope>
</reference>
<dbReference type="PANTHER" id="PTHR47926:SF533">
    <property type="entry name" value="DYW DOMAIN-CONTAINING PROTEIN"/>
    <property type="match status" value="1"/>
</dbReference>
<dbReference type="STRING" id="88036.D8SY46"/>
<feature type="repeat" description="PPR" evidence="2">
    <location>
        <begin position="37"/>
        <end position="67"/>
    </location>
</feature>
<feature type="non-terminal residue" evidence="3">
    <location>
        <position position="175"/>
    </location>
</feature>
<keyword evidence="4" id="KW-1185">Reference proteome</keyword>
<keyword evidence="1" id="KW-0677">Repeat</keyword>